<dbReference type="InterPro" id="IPR024079">
    <property type="entry name" value="MetalloPept_cat_dom_sf"/>
</dbReference>
<protein>
    <recommendedName>
        <fullName evidence="3">Lysine-specific metallo-endopeptidase domain-containing protein</fullName>
    </recommendedName>
</protein>
<dbReference type="Proteomes" id="UP000785679">
    <property type="component" value="Unassembled WGS sequence"/>
</dbReference>
<keyword evidence="2" id="KW-1185">Reference proteome</keyword>
<dbReference type="AlphaFoldDB" id="A0A8J8NGU3"/>
<reference evidence="1" key="1">
    <citation type="submission" date="2019-06" db="EMBL/GenBank/DDBJ databases">
        <authorList>
            <person name="Zheng W."/>
        </authorList>
    </citation>
    <scope>NUCLEOTIDE SEQUENCE</scope>
    <source>
        <strain evidence="1">QDHG01</strain>
    </source>
</reference>
<dbReference type="SUPFAM" id="SSF55486">
    <property type="entry name" value="Metalloproteases ('zincins'), catalytic domain"/>
    <property type="match status" value="1"/>
</dbReference>
<evidence type="ECO:0000313" key="1">
    <source>
        <dbReference type="EMBL" id="TNV74429.1"/>
    </source>
</evidence>
<dbReference type="Gene3D" id="3.40.390.10">
    <property type="entry name" value="Collagenase (Catalytic Domain)"/>
    <property type="match status" value="1"/>
</dbReference>
<organism evidence="1 2">
    <name type="scientific">Halteria grandinella</name>
    <dbReference type="NCBI Taxonomy" id="5974"/>
    <lineage>
        <taxon>Eukaryota</taxon>
        <taxon>Sar</taxon>
        <taxon>Alveolata</taxon>
        <taxon>Ciliophora</taxon>
        <taxon>Intramacronucleata</taxon>
        <taxon>Spirotrichea</taxon>
        <taxon>Stichotrichia</taxon>
        <taxon>Sporadotrichida</taxon>
        <taxon>Halteriidae</taxon>
        <taxon>Halteria</taxon>
    </lineage>
</organism>
<proteinExistence type="predicted"/>
<dbReference type="GO" id="GO:0008237">
    <property type="term" value="F:metallopeptidase activity"/>
    <property type="evidence" value="ECO:0007669"/>
    <property type="project" value="InterPro"/>
</dbReference>
<evidence type="ECO:0008006" key="3">
    <source>
        <dbReference type="Google" id="ProtNLM"/>
    </source>
</evidence>
<name>A0A8J8NGU3_HALGN</name>
<accession>A0A8J8NGU3</accession>
<dbReference type="EMBL" id="RRYP01017008">
    <property type="protein sequence ID" value="TNV74429.1"/>
    <property type="molecule type" value="Genomic_DNA"/>
</dbReference>
<evidence type="ECO:0000313" key="2">
    <source>
        <dbReference type="Proteomes" id="UP000785679"/>
    </source>
</evidence>
<comment type="caution">
    <text evidence="1">The sequence shown here is derived from an EMBL/GenBank/DDBJ whole genome shotgun (WGS) entry which is preliminary data.</text>
</comment>
<gene>
    <name evidence="1" type="ORF">FGO68_gene11174</name>
</gene>
<sequence>MREISKKKLPKQSTNSSYQQQLMLDQASRRALEMLTQLYEMKIYQNREDIIPAVHPQFGGYFNLDQSKLETLTQSLKKGFSFKINNLSLDQGVSAFVMPRDISKIIYVSDHFFKQDTKLSNNCHIGIIIHEASHFKDVFGKRIWLSSYKMKAEKI</sequence>